<dbReference type="PROSITE" id="PS51873">
    <property type="entry name" value="TRIAD"/>
    <property type="match status" value="1"/>
</dbReference>
<evidence type="ECO:0000256" key="10">
    <source>
        <dbReference type="ARBA" id="ARBA00022786"/>
    </source>
</evidence>
<dbReference type="GO" id="GO:0061630">
    <property type="term" value="F:ubiquitin protein ligase activity"/>
    <property type="evidence" value="ECO:0007669"/>
    <property type="project" value="UniProtKB-EC"/>
</dbReference>
<organism evidence="16">
    <name type="scientific">Vitrella brassicaformis</name>
    <dbReference type="NCBI Taxonomy" id="1169539"/>
    <lineage>
        <taxon>Eukaryota</taxon>
        <taxon>Sar</taxon>
        <taxon>Alveolata</taxon>
        <taxon>Colpodellida</taxon>
        <taxon>Vitrellaceae</taxon>
        <taxon>Vitrella</taxon>
    </lineage>
</organism>
<evidence type="ECO:0000256" key="7">
    <source>
        <dbReference type="ARBA" id="ARBA00022723"/>
    </source>
</evidence>
<dbReference type="FunFam" id="3.30.40.10:FF:000051">
    <property type="entry name" value="RBR-type E3 ubiquitin transferase"/>
    <property type="match status" value="1"/>
</dbReference>
<dbReference type="SUPFAM" id="SSF57850">
    <property type="entry name" value="RING/U-box"/>
    <property type="match status" value="3"/>
</dbReference>
<evidence type="ECO:0000256" key="9">
    <source>
        <dbReference type="ARBA" id="ARBA00022771"/>
    </source>
</evidence>
<dbReference type="GO" id="GO:0043130">
    <property type="term" value="F:ubiquitin binding"/>
    <property type="evidence" value="ECO:0007669"/>
    <property type="project" value="TreeGrafter"/>
</dbReference>
<proteinExistence type="predicted"/>
<evidence type="ECO:0000256" key="4">
    <source>
        <dbReference type="ARBA" id="ARBA00012251"/>
    </source>
</evidence>
<dbReference type="Gene3D" id="3.30.40.10">
    <property type="entry name" value="Zinc/RING finger domain, C3HC4 (zinc finger)"/>
    <property type="match status" value="1"/>
</dbReference>
<dbReference type="SMART" id="SM00647">
    <property type="entry name" value="IBR"/>
    <property type="match status" value="1"/>
</dbReference>
<keyword evidence="5" id="KW-0808">Transferase</keyword>
<evidence type="ECO:0000256" key="5">
    <source>
        <dbReference type="ARBA" id="ARBA00022679"/>
    </source>
</evidence>
<feature type="domain" description="RING-type" evidence="15">
    <location>
        <begin position="10"/>
        <end position="217"/>
    </location>
</feature>
<dbReference type="GO" id="GO:0043161">
    <property type="term" value="P:proteasome-mediated ubiquitin-dependent protein catabolic process"/>
    <property type="evidence" value="ECO:0007669"/>
    <property type="project" value="TreeGrafter"/>
</dbReference>
<evidence type="ECO:0000256" key="8">
    <source>
        <dbReference type="ARBA" id="ARBA00022737"/>
    </source>
</evidence>
<evidence type="ECO:0000256" key="6">
    <source>
        <dbReference type="ARBA" id="ARBA00022692"/>
    </source>
</evidence>
<dbReference type="InterPro" id="IPR051628">
    <property type="entry name" value="LUBAC_E3_Ligases"/>
</dbReference>
<dbReference type="AlphaFoldDB" id="A0A7S1NXX5"/>
<feature type="transmembrane region" description="Helical" evidence="14">
    <location>
        <begin position="250"/>
        <end position="270"/>
    </location>
</feature>
<keyword evidence="7" id="KW-0479">Metal-binding</keyword>
<evidence type="ECO:0000313" key="16">
    <source>
        <dbReference type="EMBL" id="CAD9045330.1"/>
    </source>
</evidence>
<dbReference type="InterPro" id="IPR013083">
    <property type="entry name" value="Znf_RING/FYVE/PHD"/>
</dbReference>
<dbReference type="GO" id="GO:0008270">
    <property type="term" value="F:zinc ion binding"/>
    <property type="evidence" value="ECO:0007669"/>
    <property type="project" value="UniProtKB-KW"/>
</dbReference>
<reference evidence="16" key="1">
    <citation type="submission" date="2021-01" db="EMBL/GenBank/DDBJ databases">
        <authorList>
            <person name="Corre E."/>
            <person name="Pelletier E."/>
            <person name="Niang G."/>
            <person name="Scheremetjew M."/>
            <person name="Finn R."/>
            <person name="Kale V."/>
            <person name="Holt S."/>
            <person name="Cochrane G."/>
            <person name="Meng A."/>
            <person name="Brown T."/>
            <person name="Cohen L."/>
        </authorList>
    </citation>
    <scope>NUCLEOTIDE SEQUENCE</scope>
    <source>
        <strain evidence="16">CCMP3346</strain>
    </source>
</reference>
<comment type="catalytic activity">
    <reaction evidence="1">
        <text>[E2 ubiquitin-conjugating enzyme]-S-ubiquitinyl-L-cysteine + [acceptor protein]-L-lysine = [E2 ubiquitin-conjugating enzyme]-L-cysteine + [acceptor protein]-N(6)-ubiquitinyl-L-lysine.</text>
        <dbReference type="EC" id="2.3.2.31"/>
    </reaction>
</comment>
<evidence type="ECO:0000256" key="1">
    <source>
        <dbReference type="ARBA" id="ARBA00001798"/>
    </source>
</evidence>
<protein>
    <recommendedName>
        <fullName evidence="4">RBR-type E3 ubiquitin transferase</fullName>
        <ecNumber evidence="4">2.3.2.31</ecNumber>
    </recommendedName>
</protein>
<dbReference type="GO" id="GO:0000151">
    <property type="term" value="C:ubiquitin ligase complex"/>
    <property type="evidence" value="ECO:0007669"/>
    <property type="project" value="TreeGrafter"/>
</dbReference>
<gene>
    <name evidence="16" type="ORF">VBRA1451_LOCUS382</name>
</gene>
<evidence type="ECO:0000256" key="12">
    <source>
        <dbReference type="ARBA" id="ARBA00022989"/>
    </source>
</evidence>
<keyword evidence="13 14" id="KW-0472">Membrane</keyword>
<dbReference type="GO" id="GO:0031090">
    <property type="term" value="C:organelle membrane"/>
    <property type="evidence" value="ECO:0007669"/>
    <property type="project" value="UniProtKB-ARBA"/>
</dbReference>
<accession>A0A7S1NXX5</accession>
<dbReference type="InterPro" id="IPR002867">
    <property type="entry name" value="IBR_dom"/>
</dbReference>
<keyword evidence="11" id="KW-0862">Zinc</keyword>
<dbReference type="Gene3D" id="1.20.120.1750">
    <property type="match status" value="1"/>
</dbReference>
<evidence type="ECO:0000256" key="2">
    <source>
        <dbReference type="ARBA" id="ARBA00004167"/>
    </source>
</evidence>
<keyword evidence="8" id="KW-0677">Repeat</keyword>
<evidence type="ECO:0000259" key="15">
    <source>
        <dbReference type="PROSITE" id="PS51873"/>
    </source>
</evidence>
<keyword evidence="6 14" id="KW-0812">Transmembrane</keyword>
<keyword evidence="9" id="KW-0863">Zinc-finger</keyword>
<dbReference type="GO" id="GO:0005737">
    <property type="term" value="C:cytoplasm"/>
    <property type="evidence" value="ECO:0007669"/>
    <property type="project" value="UniProtKB-ARBA"/>
</dbReference>
<sequence length="276" mass="30784">MPRQAANTAQEYSCCVCYEPLEPPACSKQKAKCFHASPSPHGTCTECMAQYVETRIDSNQVERIKCPAPGCSRVLTDADIGPLLDESTFERLKKFRKQSRIDKNPHLRWCSVPGCEGHHRISPVSKKGACSQCKTPLCLRCGQLWHEGQLTCDQLEDQSFQQWARGKDVRSCPRCGIRIEKVGGCEYMVCSKCREFFLWPTLAPAFGDVGMFVLFCVVLMCLVLGVALAVGCLVVWLCKYYSFLRMAEKLYLTSVSFAALCCCGVLNLLFPGCALM</sequence>
<keyword evidence="10" id="KW-0833">Ubl conjugation pathway</keyword>
<dbReference type="CDD" id="cd20335">
    <property type="entry name" value="BRcat_RBR"/>
    <property type="match status" value="1"/>
</dbReference>
<dbReference type="InterPro" id="IPR044066">
    <property type="entry name" value="TRIAD_supradom"/>
</dbReference>
<keyword evidence="12 14" id="KW-1133">Transmembrane helix</keyword>
<feature type="transmembrane region" description="Helical" evidence="14">
    <location>
        <begin position="211"/>
        <end position="238"/>
    </location>
</feature>
<dbReference type="GO" id="GO:0097039">
    <property type="term" value="P:protein linear polyubiquitination"/>
    <property type="evidence" value="ECO:0007669"/>
    <property type="project" value="TreeGrafter"/>
</dbReference>
<dbReference type="Pfam" id="PF01485">
    <property type="entry name" value="IBR"/>
    <property type="match status" value="1"/>
</dbReference>
<dbReference type="EC" id="2.3.2.31" evidence="4"/>
<dbReference type="PANTHER" id="PTHR22770">
    <property type="entry name" value="UBIQUITIN CONJUGATING ENZYME 7 INTERACTING PROTEIN-RELATED"/>
    <property type="match status" value="1"/>
</dbReference>
<evidence type="ECO:0000256" key="14">
    <source>
        <dbReference type="SAM" id="Phobius"/>
    </source>
</evidence>
<dbReference type="PANTHER" id="PTHR22770:SF13">
    <property type="entry name" value="RING-TYPE DOMAIN-CONTAINING PROTEIN"/>
    <property type="match status" value="1"/>
</dbReference>
<evidence type="ECO:0000256" key="11">
    <source>
        <dbReference type="ARBA" id="ARBA00022833"/>
    </source>
</evidence>
<evidence type="ECO:0000256" key="13">
    <source>
        <dbReference type="ARBA" id="ARBA00023136"/>
    </source>
</evidence>
<evidence type="ECO:0000256" key="3">
    <source>
        <dbReference type="ARBA" id="ARBA00004906"/>
    </source>
</evidence>
<name>A0A7S1NXX5_9ALVE</name>
<comment type="pathway">
    <text evidence="3">Protein modification; protein ubiquitination.</text>
</comment>
<comment type="subcellular location">
    <subcellularLocation>
        <location evidence="2">Membrane</location>
        <topology evidence="2">Single-pass membrane protein</topology>
    </subcellularLocation>
</comment>
<dbReference type="EMBL" id="HBGB01000605">
    <property type="protein sequence ID" value="CAD9045330.1"/>
    <property type="molecule type" value="Transcribed_RNA"/>
</dbReference>